<keyword evidence="3" id="KW-1185">Reference proteome</keyword>
<accession>A0A2U1LG48</accession>
<feature type="region of interest" description="Disordered" evidence="1">
    <location>
        <begin position="1"/>
        <end position="31"/>
    </location>
</feature>
<organism evidence="2 3">
    <name type="scientific">Artemisia annua</name>
    <name type="common">Sweet wormwood</name>
    <dbReference type="NCBI Taxonomy" id="35608"/>
    <lineage>
        <taxon>Eukaryota</taxon>
        <taxon>Viridiplantae</taxon>
        <taxon>Streptophyta</taxon>
        <taxon>Embryophyta</taxon>
        <taxon>Tracheophyta</taxon>
        <taxon>Spermatophyta</taxon>
        <taxon>Magnoliopsida</taxon>
        <taxon>eudicotyledons</taxon>
        <taxon>Gunneridae</taxon>
        <taxon>Pentapetalae</taxon>
        <taxon>asterids</taxon>
        <taxon>campanulids</taxon>
        <taxon>Asterales</taxon>
        <taxon>Asteraceae</taxon>
        <taxon>Asteroideae</taxon>
        <taxon>Anthemideae</taxon>
        <taxon>Artemisiinae</taxon>
        <taxon>Artemisia</taxon>
    </lineage>
</organism>
<sequence>MSTSSNPLGLLNPSSEKGYKKLADDDEPLYEGSPQSKYQFALALYNWKIECNVRDACFEQFLRLFKSAFRNAKVVGSIDEVKKVLEKLGITYEEVSEEQEEVDDDSDDSNEDGDDHE</sequence>
<feature type="compositionally biased region" description="Low complexity" evidence="1">
    <location>
        <begin position="1"/>
        <end position="15"/>
    </location>
</feature>
<name>A0A2U1LG48_ARTAN</name>
<feature type="region of interest" description="Disordered" evidence="1">
    <location>
        <begin position="94"/>
        <end position="117"/>
    </location>
</feature>
<proteinExistence type="predicted"/>
<gene>
    <name evidence="2" type="ORF">CTI12_AA485720</name>
</gene>
<protein>
    <submittedName>
        <fullName evidence="2">Uncharacterized protein</fullName>
    </submittedName>
</protein>
<dbReference type="EMBL" id="PKPP01009575">
    <property type="protein sequence ID" value="PWA47953.1"/>
    <property type="molecule type" value="Genomic_DNA"/>
</dbReference>
<comment type="caution">
    <text evidence="2">The sequence shown here is derived from an EMBL/GenBank/DDBJ whole genome shotgun (WGS) entry which is preliminary data.</text>
</comment>
<evidence type="ECO:0000313" key="3">
    <source>
        <dbReference type="Proteomes" id="UP000245207"/>
    </source>
</evidence>
<dbReference type="AlphaFoldDB" id="A0A2U1LG48"/>
<reference evidence="2 3" key="1">
    <citation type="journal article" date="2018" name="Mol. Plant">
        <title>The genome of Artemisia annua provides insight into the evolution of Asteraceae family and artemisinin biosynthesis.</title>
        <authorList>
            <person name="Shen Q."/>
            <person name="Zhang L."/>
            <person name="Liao Z."/>
            <person name="Wang S."/>
            <person name="Yan T."/>
            <person name="Shi P."/>
            <person name="Liu M."/>
            <person name="Fu X."/>
            <person name="Pan Q."/>
            <person name="Wang Y."/>
            <person name="Lv Z."/>
            <person name="Lu X."/>
            <person name="Zhang F."/>
            <person name="Jiang W."/>
            <person name="Ma Y."/>
            <person name="Chen M."/>
            <person name="Hao X."/>
            <person name="Li L."/>
            <person name="Tang Y."/>
            <person name="Lv G."/>
            <person name="Zhou Y."/>
            <person name="Sun X."/>
            <person name="Brodelius P.E."/>
            <person name="Rose J.K.C."/>
            <person name="Tang K."/>
        </authorList>
    </citation>
    <scope>NUCLEOTIDE SEQUENCE [LARGE SCALE GENOMIC DNA]</scope>
    <source>
        <strain evidence="3">cv. Huhao1</strain>
        <tissue evidence="2">Leaf</tissue>
    </source>
</reference>
<dbReference type="Proteomes" id="UP000245207">
    <property type="component" value="Unassembled WGS sequence"/>
</dbReference>
<evidence type="ECO:0000313" key="2">
    <source>
        <dbReference type="EMBL" id="PWA47953.1"/>
    </source>
</evidence>
<evidence type="ECO:0000256" key="1">
    <source>
        <dbReference type="SAM" id="MobiDB-lite"/>
    </source>
</evidence>